<dbReference type="Proteomes" id="UP000235023">
    <property type="component" value="Unassembled WGS sequence"/>
</dbReference>
<gene>
    <name evidence="1" type="ORF">BDW42DRAFT_191967</name>
</gene>
<protein>
    <submittedName>
        <fullName evidence="1">Uncharacterized protein</fullName>
    </submittedName>
</protein>
<sequence>MAPQEVFLPACPKPMVIEPHERIEQLRGCLDDPKYARQKTNILALIKMYETGQLGALTMGYTVYICDGKVWEGKLSSENLPPRGSIVWAEPAASQMARSGSFGFLAGNSMHEIFARVRLIADFGGSSHLYVSVRIANDTGSNVQSIFDTDLTRLQYDPHTYLGTHGQVPLTTASGIIFREQIVIELQIVDSQGEEISPWFAEVAVIIPEELGVVRLSGGAMRNQLYFATAPGNDTLYISRKKNGVVSQLPVV</sequence>
<dbReference type="EMBL" id="KZ559515">
    <property type="protein sequence ID" value="PLN83983.1"/>
    <property type="molecule type" value="Genomic_DNA"/>
</dbReference>
<reference evidence="2" key="1">
    <citation type="submission" date="2017-12" db="EMBL/GenBank/DDBJ databases">
        <authorList>
            <consortium name="DOE Joint Genome Institute"/>
            <person name="Mondo S.J."/>
            <person name="Kjaerbolling I."/>
            <person name="Vesth T.C."/>
            <person name="Frisvad J.C."/>
            <person name="Nybo J.L."/>
            <person name="Theobald S."/>
            <person name="Kuo A."/>
            <person name="Bowyer P."/>
            <person name="Matsuda Y."/>
            <person name="Lyhne E.K."/>
            <person name="Kogle M.E."/>
            <person name="Clum A."/>
            <person name="Lipzen A."/>
            <person name="Salamov A."/>
            <person name="Ngan C.Y."/>
            <person name="Daum C."/>
            <person name="Chiniquy J."/>
            <person name="Barry K."/>
            <person name="LaButti K."/>
            <person name="Haridas S."/>
            <person name="Simmons B.A."/>
            <person name="Magnuson J.K."/>
            <person name="Mortensen U.H."/>
            <person name="Larsen T.O."/>
            <person name="Grigoriev I.V."/>
            <person name="Baker S.E."/>
            <person name="Andersen M.R."/>
            <person name="Nordberg H.P."/>
            <person name="Cantor M.N."/>
            <person name="Hua S.X."/>
        </authorList>
    </citation>
    <scope>NUCLEOTIDE SEQUENCE [LARGE SCALE GENOMIC DNA]</scope>
    <source>
        <strain evidence="2">IBT 19404</strain>
    </source>
</reference>
<dbReference type="OrthoDB" id="4199986at2759"/>
<proteinExistence type="predicted"/>
<name>A0A2J5I2Q1_9EURO</name>
<dbReference type="AlphaFoldDB" id="A0A2J5I2Q1"/>
<keyword evidence="2" id="KW-1185">Reference proteome</keyword>
<organism evidence="1 2">
    <name type="scientific">Aspergillus taichungensis</name>
    <dbReference type="NCBI Taxonomy" id="482145"/>
    <lineage>
        <taxon>Eukaryota</taxon>
        <taxon>Fungi</taxon>
        <taxon>Dikarya</taxon>
        <taxon>Ascomycota</taxon>
        <taxon>Pezizomycotina</taxon>
        <taxon>Eurotiomycetes</taxon>
        <taxon>Eurotiomycetidae</taxon>
        <taxon>Eurotiales</taxon>
        <taxon>Aspergillaceae</taxon>
        <taxon>Aspergillus</taxon>
        <taxon>Aspergillus subgen. Circumdati</taxon>
    </lineage>
</organism>
<evidence type="ECO:0000313" key="1">
    <source>
        <dbReference type="EMBL" id="PLN83983.1"/>
    </source>
</evidence>
<evidence type="ECO:0000313" key="2">
    <source>
        <dbReference type="Proteomes" id="UP000235023"/>
    </source>
</evidence>
<accession>A0A2J5I2Q1</accession>